<organism evidence="1 2">
    <name type="scientific">Paramuricea clavata</name>
    <name type="common">Red gorgonian</name>
    <name type="synonym">Violescent sea-whip</name>
    <dbReference type="NCBI Taxonomy" id="317549"/>
    <lineage>
        <taxon>Eukaryota</taxon>
        <taxon>Metazoa</taxon>
        <taxon>Cnidaria</taxon>
        <taxon>Anthozoa</taxon>
        <taxon>Octocorallia</taxon>
        <taxon>Malacalcyonacea</taxon>
        <taxon>Plexauridae</taxon>
        <taxon>Paramuricea</taxon>
    </lineage>
</organism>
<keyword evidence="2" id="KW-1185">Reference proteome</keyword>
<comment type="caution">
    <text evidence="1">The sequence shown here is derived from an EMBL/GenBank/DDBJ whole genome shotgun (WGS) entry which is preliminary data.</text>
</comment>
<dbReference type="AlphaFoldDB" id="A0A7D9E0F2"/>
<evidence type="ECO:0000313" key="1">
    <source>
        <dbReference type="EMBL" id="CAB3995786.1"/>
    </source>
</evidence>
<sequence>MCHNRRRYNMYTIALLTCESLTKIPYFMILKGLKQVQENCSRVDECLRIHCAKVAKQLIGKRGGSRQNLLAKAKSVAIRHSELSTVTLVNDLQSQVSQLQNVNAAITNENKILSVKCKEASTQVGQIQKKIDKATVDIDKLKTENNKLYNVIEKISPQRRFEDKGKTFVEVGKRQQERKLQTLATRVEQALWFSESFGLRLDRVKLVDDSGQAHSLSFSSEKRLKSYKELPGDEQQDIQQVLFIIYYEFCIGEAAYHKLTCCLGGEELPRSYLVKQCKDNLNKLCYIERTPGEADGAALNFHDELSTVIEKMIESDEKLRDTVIKVKISGDGAKMTRLTNFIISFSILNAEDTVMSSKGNHTVAVIKGHEDYDLLKRSCSKIFDDINKLGRAGQIKIKDKNVPIEIFVGGDYKVIFAS</sequence>
<reference evidence="1" key="1">
    <citation type="submission" date="2020-04" db="EMBL/GenBank/DDBJ databases">
        <authorList>
            <person name="Alioto T."/>
            <person name="Alioto T."/>
            <person name="Gomez Garrido J."/>
        </authorList>
    </citation>
    <scope>NUCLEOTIDE SEQUENCE</scope>
    <source>
        <strain evidence="1">A484AB</strain>
    </source>
</reference>
<dbReference type="OrthoDB" id="5983224at2759"/>
<dbReference type="Proteomes" id="UP001152795">
    <property type="component" value="Unassembled WGS sequence"/>
</dbReference>
<proteinExistence type="predicted"/>
<dbReference type="EMBL" id="CACRXK020002729">
    <property type="protein sequence ID" value="CAB3995786.1"/>
    <property type="molecule type" value="Genomic_DNA"/>
</dbReference>
<evidence type="ECO:0000313" key="2">
    <source>
        <dbReference type="Proteomes" id="UP001152795"/>
    </source>
</evidence>
<protein>
    <submittedName>
        <fullName evidence="1">Uncharacterized protein</fullName>
    </submittedName>
</protein>
<dbReference type="PANTHER" id="PTHR31424:SF3">
    <property type="entry name" value="RING-TYPE DOMAIN-CONTAINING PROTEIN"/>
    <property type="match status" value="1"/>
</dbReference>
<dbReference type="PANTHER" id="PTHR31424">
    <property type="entry name" value="PROTEIN CBG23806"/>
    <property type="match status" value="1"/>
</dbReference>
<name>A0A7D9E0F2_PARCT</name>
<gene>
    <name evidence="1" type="ORF">PACLA_8A043949</name>
</gene>
<accession>A0A7D9E0F2</accession>